<dbReference type="Pfam" id="PF00560">
    <property type="entry name" value="LRR_1"/>
    <property type="match status" value="5"/>
</dbReference>
<protein>
    <submittedName>
        <fullName evidence="17">Leucine-rich repeat transmembrane protein kinase</fullName>
    </submittedName>
</protein>
<dbReference type="Gene3D" id="3.80.10.10">
    <property type="entry name" value="Ribonuclease Inhibitor"/>
    <property type="match status" value="4"/>
</dbReference>
<keyword evidence="13" id="KW-0325">Glycoprotein</keyword>
<dbReference type="Pfam" id="PF08263">
    <property type="entry name" value="LRRNT_2"/>
    <property type="match status" value="1"/>
</dbReference>
<dbReference type="EMBL" id="GGEC01029231">
    <property type="protein sequence ID" value="MBX09715.1"/>
    <property type="molecule type" value="Transcribed_RNA"/>
</dbReference>
<evidence type="ECO:0000256" key="14">
    <source>
        <dbReference type="PROSITE-ProRule" id="PRU10141"/>
    </source>
</evidence>
<evidence type="ECO:0000259" key="16">
    <source>
        <dbReference type="PROSITE" id="PS50011"/>
    </source>
</evidence>
<dbReference type="PROSITE" id="PS00107">
    <property type="entry name" value="PROTEIN_KINASE_ATP"/>
    <property type="match status" value="1"/>
</dbReference>
<evidence type="ECO:0000256" key="1">
    <source>
        <dbReference type="ARBA" id="ARBA00004167"/>
    </source>
</evidence>
<evidence type="ECO:0000256" key="10">
    <source>
        <dbReference type="ARBA" id="ARBA00022840"/>
    </source>
</evidence>
<keyword evidence="7" id="KW-0677">Repeat</keyword>
<dbReference type="FunFam" id="3.80.10.10:FF:000215">
    <property type="entry name" value="Receptor-like protein kinase HSL1"/>
    <property type="match status" value="1"/>
</dbReference>
<keyword evidence="9 17" id="KW-0418">Kinase</keyword>
<keyword evidence="11 15" id="KW-1133">Transmembrane helix</keyword>
<evidence type="ECO:0000256" key="9">
    <source>
        <dbReference type="ARBA" id="ARBA00022777"/>
    </source>
</evidence>
<dbReference type="SMART" id="SM00220">
    <property type="entry name" value="S_TKc"/>
    <property type="match status" value="1"/>
</dbReference>
<dbReference type="SUPFAM" id="SSF52047">
    <property type="entry name" value="RNI-like"/>
    <property type="match status" value="1"/>
</dbReference>
<dbReference type="PROSITE" id="PS50011">
    <property type="entry name" value="PROTEIN_KINASE_DOM"/>
    <property type="match status" value="1"/>
</dbReference>
<name>A0A2P2KVG8_RHIMU</name>
<dbReference type="InterPro" id="IPR050647">
    <property type="entry name" value="Plant_LRR-RLKs"/>
</dbReference>
<dbReference type="Pfam" id="PF13855">
    <property type="entry name" value="LRR_8"/>
    <property type="match status" value="2"/>
</dbReference>
<keyword evidence="5 15" id="KW-0812">Transmembrane</keyword>
<sequence length="981" mass="108925">MANKSLLLSVQFLSFLCFILFLLIFPPSLSLTVETQALLQFKNLLKDPLNVLDSWQESESPCTFSGVICDSGKVTAIRLDNKSLSGEISPSVCSLESLTTLWLASNSISGKIPVELVNCSNLKVLNLTRNALVGVIPDLSPLTKLEVLDLSFINFSGEFPKWVGNLAGLTALGLGQIGFEEGEIPESIGNLKKLTWLFLADCHLRGAIPESIFELKDLHTLDMSRNKISGKFPKSISKLRKLTKIELFANNLTGELSPELAELALLREFDVSLNHLHGELPVGLGNLKNLTVFQIYNNNFSGPLPAGFGEMRYLEGFSIYRNHFSGEFPANFGRFSPLNSFDISENQFSGNFPKFLCEGRNLQFLLTLENGFSGELPDSYAECKTLARFRINTNQMSGPIPSEVWALPLASIIDFSGNFFTGEISSKIGFSARLNQLILSNNRFSGPLPPELGELMNLERLYLDNNSFSGSLPSQIGALRQLSSLHLERNSLTGSIPSKLGDCERIVDLNLAVNSFSGNFPREFSRMSSLNSLNLSHNKLTGFIPEDLGNLKLSSIDLSENRLSGRIPTTILTMGGDRAFLGNKELCVEKNSKTLTESGMRICMGKQGQERKSKQSLEMIFTIAFALAFALVGLLLISYWNLKHRADLESMSRGGRKGDSNWKVETFHHLDIDIDEICNLEEDNLIGSGGTGKVYRLELKKKGCTVAVKQLWKGDGLKVLAAEMEILGKIRHRNILKLYACFLNEESNLLVFEYMANGSLFQALHRQIKGGQPELDWHRRYKIALGAAKGIAYLHHDCCPPIIHRDIKSSNILLDEDYEPKIADFGIAKLAKMTYTGCDHSRSLAGTHGYIAPEMAYTLKVTEKSDVYSFGVVLLEIVTGKRAIGEEYGDGKDLVYWVLIHLSDRENVIKLLDNAFASESVQEDMVKVLKIAILCTAKLPNLRPSMREVVKILVDADPCPLRHLDNIKTNNKTDNKDVEKP</sequence>
<feature type="binding site" evidence="14">
    <location>
        <position position="709"/>
    </location>
    <ligand>
        <name>ATP</name>
        <dbReference type="ChEBI" id="CHEBI:30616"/>
    </ligand>
</feature>
<dbReference type="GO" id="GO:0005524">
    <property type="term" value="F:ATP binding"/>
    <property type="evidence" value="ECO:0007669"/>
    <property type="project" value="UniProtKB-UniRule"/>
</dbReference>
<dbReference type="Pfam" id="PF00069">
    <property type="entry name" value="Pkinase"/>
    <property type="match status" value="1"/>
</dbReference>
<dbReference type="FunFam" id="3.80.10.10:FF:000129">
    <property type="entry name" value="Leucine-rich repeat receptor-like kinase"/>
    <property type="match status" value="1"/>
</dbReference>
<dbReference type="GO" id="GO:0004672">
    <property type="term" value="F:protein kinase activity"/>
    <property type="evidence" value="ECO:0007669"/>
    <property type="project" value="InterPro"/>
</dbReference>
<keyword evidence="10 14" id="KW-0067">ATP-binding</keyword>
<keyword evidence="6" id="KW-0732">Signal</keyword>
<evidence type="ECO:0000256" key="5">
    <source>
        <dbReference type="ARBA" id="ARBA00022692"/>
    </source>
</evidence>
<evidence type="ECO:0000256" key="3">
    <source>
        <dbReference type="ARBA" id="ARBA00022614"/>
    </source>
</evidence>
<evidence type="ECO:0000256" key="15">
    <source>
        <dbReference type="SAM" id="Phobius"/>
    </source>
</evidence>
<keyword evidence="8 14" id="KW-0547">Nucleotide-binding</keyword>
<evidence type="ECO:0000256" key="13">
    <source>
        <dbReference type="ARBA" id="ARBA00023180"/>
    </source>
</evidence>
<organism evidence="17">
    <name type="scientific">Rhizophora mucronata</name>
    <name type="common">Asiatic mangrove</name>
    <dbReference type="NCBI Taxonomy" id="61149"/>
    <lineage>
        <taxon>Eukaryota</taxon>
        <taxon>Viridiplantae</taxon>
        <taxon>Streptophyta</taxon>
        <taxon>Embryophyta</taxon>
        <taxon>Tracheophyta</taxon>
        <taxon>Spermatophyta</taxon>
        <taxon>Magnoliopsida</taxon>
        <taxon>eudicotyledons</taxon>
        <taxon>Gunneridae</taxon>
        <taxon>Pentapetalae</taxon>
        <taxon>rosids</taxon>
        <taxon>fabids</taxon>
        <taxon>Malpighiales</taxon>
        <taxon>Rhizophoraceae</taxon>
        <taxon>Rhizophora</taxon>
    </lineage>
</organism>
<dbReference type="InterPro" id="IPR032675">
    <property type="entry name" value="LRR_dom_sf"/>
</dbReference>
<dbReference type="InterPro" id="IPR000719">
    <property type="entry name" value="Prot_kinase_dom"/>
</dbReference>
<dbReference type="SMART" id="SM00369">
    <property type="entry name" value="LRR_TYP"/>
    <property type="match status" value="6"/>
</dbReference>
<evidence type="ECO:0000256" key="12">
    <source>
        <dbReference type="ARBA" id="ARBA00023136"/>
    </source>
</evidence>
<keyword evidence="4" id="KW-0808">Transferase</keyword>
<reference evidence="17" key="1">
    <citation type="submission" date="2018-02" db="EMBL/GenBank/DDBJ databases">
        <title>Rhizophora mucronata_Transcriptome.</title>
        <authorList>
            <person name="Meera S.P."/>
            <person name="Sreeshan A."/>
            <person name="Augustine A."/>
        </authorList>
    </citation>
    <scope>NUCLEOTIDE SEQUENCE</scope>
    <source>
        <tissue evidence="17">Leaf</tissue>
    </source>
</reference>
<dbReference type="SUPFAM" id="SSF56112">
    <property type="entry name" value="Protein kinase-like (PK-like)"/>
    <property type="match status" value="1"/>
</dbReference>
<dbReference type="Gene3D" id="1.10.510.10">
    <property type="entry name" value="Transferase(Phosphotransferase) domain 1"/>
    <property type="match status" value="1"/>
</dbReference>
<dbReference type="GO" id="GO:0016020">
    <property type="term" value="C:membrane"/>
    <property type="evidence" value="ECO:0007669"/>
    <property type="project" value="UniProtKB-SubCell"/>
</dbReference>
<accession>A0A2P2KVG8</accession>
<evidence type="ECO:0000256" key="8">
    <source>
        <dbReference type="ARBA" id="ARBA00022741"/>
    </source>
</evidence>
<dbReference type="InterPro" id="IPR013210">
    <property type="entry name" value="LRR_N_plant-typ"/>
</dbReference>
<evidence type="ECO:0000256" key="11">
    <source>
        <dbReference type="ARBA" id="ARBA00022989"/>
    </source>
</evidence>
<evidence type="ECO:0000256" key="7">
    <source>
        <dbReference type="ARBA" id="ARBA00022737"/>
    </source>
</evidence>
<dbReference type="SUPFAM" id="SSF52058">
    <property type="entry name" value="L domain-like"/>
    <property type="match status" value="1"/>
</dbReference>
<dbReference type="AlphaFoldDB" id="A0A2P2KVG8"/>
<proteinExistence type="inferred from homology"/>
<feature type="transmembrane region" description="Helical" evidence="15">
    <location>
        <begin position="619"/>
        <end position="642"/>
    </location>
</feature>
<dbReference type="PANTHER" id="PTHR48056:SF20">
    <property type="entry name" value="PROTEIN KINASE DOMAIN-CONTAINING PROTEIN"/>
    <property type="match status" value="1"/>
</dbReference>
<dbReference type="InterPro" id="IPR008271">
    <property type="entry name" value="Ser/Thr_kinase_AS"/>
</dbReference>
<dbReference type="InterPro" id="IPR003591">
    <property type="entry name" value="Leu-rich_rpt_typical-subtyp"/>
</dbReference>
<feature type="domain" description="Protein kinase" evidence="16">
    <location>
        <begin position="680"/>
        <end position="960"/>
    </location>
</feature>
<dbReference type="FunFam" id="3.80.10.10:FF:000041">
    <property type="entry name" value="LRR receptor-like serine/threonine-protein kinase ERECTA"/>
    <property type="match status" value="1"/>
</dbReference>
<dbReference type="PROSITE" id="PS51450">
    <property type="entry name" value="LRR"/>
    <property type="match status" value="1"/>
</dbReference>
<keyword evidence="3" id="KW-0433">Leucine-rich repeat</keyword>
<evidence type="ECO:0000256" key="2">
    <source>
        <dbReference type="ARBA" id="ARBA00008684"/>
    </source>
</evidence>
<dbReference type="FunFam" id="1.10.510.10:FF:000365">
    <property type="entry name" value="Leucine-rich repeat receptor-like serine/threonine-protein kinase At1g17230"/>
    <property type="match status" value="1"/>
</dbReference>
<dbReference type="PROSITE" id="PS00108">
    <property type="entry name" value="PROTEIN_KINASE_ST"/>
    <property type="match status" value="1"/>
</dbReference>
<dbReference type="InterPro" id="IPR011009">
    <property type="entry name" value="Kinase-like_dom_sf"/>
</dbReference>
<evidence type="ECO:0000313" key="17">
    <source>
        <dbReference type="EMBL" id="MBX09715.1"/>
    </source>
</evidence>
<dbReference type="FunFam" id="3.30.200.20:FF:000511">
    <property type="entry name" value="Leucine-rich receptor-like protein kinase family protein"/>
    <property type="match status" value="1"/>
</dbReference>
<dbReference type="GO" id="GO:0033612">
    <property type="term" value="F:receptor serine/threonine kinase binding"/>
    <property type="evidence" value="ECO:0007669"/>
    <property type="project" value="TreeGrafter"/>
</dbReference>
<dbReference type="InterPro" id="IPR017441">
    <property type="entry name" value="Protein_kinase_ATP_BS"/>
</dbReference>
<evidence type="ECO:0000256" key="4">
    <source>
        <dbReference type="ARBA" id="ARBA00022679"/>
    </source>
</evidence>
<comment type="subcellular location">
    <subcellularLocation>
        <location evidence="1">Membrane</location>
        <topology evidence="1">Single-pass membrane protein</topology>
    </subcellularLocation>
</comment>
<evidence type="ECO:0000256" key="6">
    <source>
        <dbReference type="ARBA" id="ARBA00022729"/>
    </source>
</evidence>
<dbReference type="PANTHER" id="PTHR48056">
    <property type="entry name" value="LRR RECEPTOR-LIKE SERINE/THREONINE-PROTEIN KINASE-RELATED"/>
    <property type="match status" value="1"/>
</dbReference>
<comment type="similarity">
    <text evidence="2">Belongs to the protein kinase superfamily. Ser/Thr protein kinase family.</text>
</comment>
<dbReference type="InterPro" id="IPR001611">
    <property type="entry name" value="Leu-rich_rpt"/>
</dbReference>
<keyword evidence="12 15" id="KW-0472">Membrane</keyword>
<dbReference type="EMBL" id="GGEC01029234">
    <property type="protein sequence ID" value="MBX09718.1"/>
    <property type="molecule type" value="Transcribed_RNA"/>
</dbReference>